<dbReference type="OrthoDB" id="423559at2759"/>
<gene>
    <name evidence="2" type="ORF">Pyn_34387</name>
</gene>
<keyword evidence="3" id="KW-1185">Reference proteome</keyword>
<evidence type="ECO:0000313" key="2">
    <source>
        <dbReference type="EMBL" id="PQQ10844.1"/>
    </source>
</evidence>
<feature type="compositionally biased region" description="Basic and acidic residues" evidence="1">
    <location>
        <begin position="29"/>
        <end position="41"/>
    </location>
</feature>
<evidence type="ECO:0000256" key="1">
    <source>
        <dbReference type="SAM" id="MobiDB-lite"/>
    </source>
</evidence>
<accession>A0A314YZU2</accession>
<evidence type="ECO:0000313" key="3">
    <source>
        <dbReference type="Proteomes" id="UP000250321"/>
    </source>
</evidence>
<dbReference type="EMBL" id="PJQY01000461">
    <property type="protein sequence ID" value="PQQ10844.1"/>
    <property type="molecule type" value="Genomic_DNA"/>
</dbReference>
<proteinExistence type="predicted"/>
<protein>
    <submittedName>
        <fullName evidence="2">E3 ubiquitin-protein ligase SHPRH isoform X1</fullName>
    </submittedName>
</protein>
<reference evidence="2 3" key="1">
    <citation type="submission" date="2018-02" db="EMBL/GenBank/DDBJ databases">
        <title>Draft genome of wild Prunus yedoensis var. nudiflora.</title>
        <authorList>
            <person name="Baek S."/>
            <person name="Kim J.-H."/>
            <person name="Choi K."/>
            <person name="Kim G.-B."/>
            <person name="Cho A."/>
            <person name="Jang H."/>
            <person name="Shin C.-H."/>
            <person name="Yu H.-J."/>
            <person name="Mun J.-H."/>
        </authorList>
    </citation>
    <scope>NUCLEOTIDE SEQUENCE [LARGE SCALE GENOMIC DNA]</scope>
    <source>
        <strain evidence="3">cv. Jeju island</strain>
        <tissue evidence="2">Leaf</tissue>
    </source>
</reference>
<organism evidence="2 3">
    <name type="scientific">Prunus yedoensis var. nudiflora</name>
    <dbReference type="NCBI Taxonomy" id="2094558"/>
    <lineage>
        <taxon>Eukaryota</taxon>
        <taxon>Viridiplantae</taxon>
        <taxon>Streptophyta</taxon>
        <taxon>Embryophyta</taxon>
        <taxon>Tracheophyta</taxon>
        <taxon>Spermatophyta</taxon>
        <taxon>Magnoliopsida</taxon>
        <taxon>eudicotyledons</taxon>
        <taxon>Gunneridae</taxon>
        <taxon>Pentapetalae</taxon>
        <taxon>rosids</taxon>
        <taxon>fabids</taxon>
        <taxon>Rosales</taxon>
        <taxon>Rosaceae</taxon>
        <taxon>Amygdaloideae</taxon>
        <taxon>Amygdaleae</taxon>
        <taxon>Prunus</taxon>
    </lineage>
</organism>
<sequence>MGRRKQSRPNRSGGVILKSHSNADQAEVAEDKLSTEESRKNELDKVEKPYFVEVVRSCWVSDEHLDIAEVVLTDLNWGEEFSGDGFGEDFNQDSYSLRFECAT</sequence>
<name>A0A314YZU2_PRUYE</name>
<dbReference type="AlphaFoldDB" id="A0A314YZU2"/>
<dbReference type="Proteomes" id="UP000250321">
    <property type="component" value="Unassembled WGS sequence"/>
</dbReference>
<feature type="region of interest" description="Disordered" evidence="1">
    <location>
        <begin position="1"/>
        <end position="41"/>
    </location>
</feature>
<dbReference type="STRING" id="2094558.A0A314YZU2"/>
<comment type="caution">
    <text evidence="2">The sequence shown here is derived from an EMBL/GenBank/DDBJ whole genome shotgun (WGS) entry which is preliminary data.</text>
</comment>